<dbReference type="Proteomes" id="UP000037146">
    <property type="component" value="Unassembled WGS sequence"/>
</dbReference>
<dbReference type="Pfam" id="PF13439">
    <property type="entry name" value="Glyco_transf_4"/>
    <property type="match status" value="1"/>
</dbReference>
<evidence type="ECO:0000313" key="4">
    <source>
        <dbReference type="Proteomes" id="UP000037146"/>
    </source>
</evidence>
<dbReference type="InterPro" id="IPR028098">
    <property type="entry name" value="Glyco_trans_4-like_N"/>
</dbReference>
<dbReference type="AlphaFoldDB" id="A0A0K9GWH3"/>
<name>A0A0K9GWH3_9BACI</name>
<dbReference type="GO" id="GO:0016758">
    <property type="term" value="F:hexosyltransferase activity"/>
    <property type="evidence" value="ECO:0007669"/>
    <property type="project" value="TreeGrafter"/>
</dbReference>
<dbReference type="PANTHER" id="PTHR45947">
    <property type="entry name" value="SULFOQUINOVOSYL TRANSFERASE SQD2"/>
    <property type="match status" value="1"/>
</dbReference>
<dbReference type="CDD" id="cd03794">
    <property type="entry name" value="GT4_WbuB-like"/>
    <property type="match status" value="1"/>
</dbReference>
<dbReference type="OrthoDB" id="9811902at2"/>
<evidence type="ECO:0008006" key="5">
    <source>
        <dbReference type="Google" id="ProtNLM"/>
    </source>
</evidence>
<dbReference type="InterPro" id="IPR001296">
    <property type="entry name" value="Glyco_trans_1"/>
</dbReference>
<accession>A0A0K9GWH3</accession>
<dbReference type="RefSeq" id="WP_049682396.1">
    <property type="nucleotide sequence ID" value="NZ_LFZW01000001.1"/>
</dbReference>
<evidence type="ECO:0000313" key="3">
    <source>
        <dbReference type="EMBL" id="KMY51044.1"/>
    </source>
</evidence>
<dbReference type="PANTHER" id="PTHR45947:SF3">
    <property type="entry name" value="SULFOQUINOVOSYL TRANSFERASE SQD2"/>
    <property type="match status" value="1"/>
</dbReference>
<dbReference type="SUPFAM" id="SSF53756">
    <property type="entry name" value="UDP-Glycosyltransferase/glycogen phosphorylase"/>
    <property type="match status" value="1"/>
</dbReference>
<proteinExistence type="predicted"/>
<feature type="domain" description="Glycosyltransferase subfamily 4-like N-terminal" evidence="2">
    <location>
        <begin position="27"/>
        <end position="212"/>
    </location>
</feature>
<dbReference type="STRING" id="1679170.AC625_17165"/>
<dbReference type="Gene3D" id="3.40.50.2000">
    <property type="entry name" value="Glycogen Phosphorylase B"/>
    <property type="match status" value="2"/>
</dbReference>
<reference evidence="4" key="1">
    <citation type="submission" date="2015-07" db="EMBL/GenBank/DDBJ databases">
        <title>Genome sequencing project for genomic taxonomy and phylogenomics of Bacillus-like bacteria.</title>
        <authorList>
            <person name="Liu B."/>
            <person name="Wang J."/>
            <person name="Zhu Y."/>
            <person name="Liu G."/>
            <person name="Chen Q."/>
            <person name="Chen Z."/>
            <person name="Lan J."/>
            <person name="Che J."/>
            <person name="Ge C."/>
            <person name="Shi H."/>
            <person name="Pan Z."/>
            <person name="Liu X."/>
        </authorList>
    </citation>
    <scope>NUCLEOTIDE SEQUENCE [LARGE SCALE GENOMIC DNA]</scope>
    <source>
        <strain evidence="4">FJAT-27997</strain>
    </source>
</reference>
<protein>
    <recommendedName>
        <fullName evidence="5">Glycosyl transferase</fullName>
    </recommendedName>
</protein>
<evidence type="ECO:0000259" key="1">
    <source>
        <dbReference type="Pfam" id="PF00534"/>
    </source>
</evidence>
<dbReference type="EMBL" id="LFZW01000001">
    <property type="protein sequence ID" value="KMY51044.1"/>
    <property type="molecule type" value="Genomic_DNA"/>
</dbReference>
<dbReference type="PATRIC" id="fig|1679170.3.peg.3904"/>
<dbReference type="Pfam" id="PF00534">
    <property type="entry name" value="Glycos_transf_1"/>
    <property type="match status" value="1"/>
</dbReference>
<evidence type="ECO:0000259" key="2">
    <source>
        <dbReference type="Pfam" id="PF13439"/>
    </source>
</evidence>
<dbReference type="InterPro" id="IPR050194">
    <property type="entry name" value="Glycosyltransferase_grp1"/>
</dbReference>
<keyword evidence="4" id="KW-1185">Reference proteome</keyword>
<organism evidence="3 4">
    <name type="scientific">Peribacillus loiseleuriae</name>
    <dbReference type="NCBI Taxonomy" id="1679170"/>
    <lineage>
        <taxon>Bacteria</taxon>
        <taxon>Bacillati</taxon>
        <taxon>Bacillota</taxon>
        <taxon>Bacilli</taxon>
        <taxon>Bacillales</taxon>
        <taxon>Bacillaceae</taxon>
        <taxon>Peribacillus</taxon>
    </lineage>
</organism>
<feature type="domain" description="Glycosyl transferase family 1" evidence="1">
    <location>
        <begin position="228"/>
        <end position="394"/>
    </location>
</feature>
<comment type="caution">
    <text evidence="3">The sequence shown here is derived from an EMBL/GenBank/DDBJ whole genome shotgun (WGS) entry which is preliminary data.</text>
</comment>
<gene>
    <name evidence="3" type="ORF">AC625_17165</name>
</gene>
<sequence>MKKNIWIWNHYATNMYKDQAGRHFWFAENLIKQGYNPTIFCASTVHNSNENINTRNQKFILNQTNCIPFVFVKTPEYNGNGQQRIKNMFAFYKNLFPVAKEYSEQYGKPDVIIASSVHPLTLVAGIKIAKKFGIPCICEVRDLWPESIVAYGALKRNSVIAKVLYQGEKWIYKKAHSIIMTWEGGREYIMDQKWDNQIDLEKVKHISNGVVIDTFDKNSDEYKIIDSDLDNKDYKNIVYAGSIRKVNNLGMLLDAAKIIQNQGKVDIRFLIYGSGDESEMLKKRCEEEKIHNVIFKGRVEKKYVPSILKKSYINILHNSSTSLDKYGQSQNKFFEYLAAGKCIVQTYSTGYSIFERANCGISAPVQIAEEIAKAVITACSDEKRNRLMGQNAREAAYEFDFSRLTEKLINIIEGVNEREEASNEFIRKSS</sequence>